<dbReference type="EMBL" id="AM265639">
    <property type="protein sequence ID" value="CEF82748.1"/>
    <property type="molecule type" value="Genomic_DNA"/>
</dbReference>
<organism evidence="1 2">
    <name type="scientific">Pseudomonas phage LKA1</name>
    <dbReference type="NCBI Taxonomy" id="386793"/>
    <lineage>
        <taxon>Viruses</taxon>
        <taxon>Duplodnaviria</taxon>
        <taxon>Heunggongvirae</taxon>
        <taxon>Uroviricota</taxon>
        <taxon>Caudoviricetes</taxon>
        <taxon>Autographivirales</taxon>
        <taxon>Autoscriptoviridae</taxon>
        <taxon>Stubburvirus</taxon>
        <taxon>Stubburvirus LKA1</taxon>
    </lineage>
</organism>
<dbReference type="Proteomes" id="UP000002089">
    <property type="component" value="Segment"/>
</dbReference>
<proteinExistence type="predicted"/>
<keyword evidence="2" id="KW-1185">Reference proteome</keyword>
<protein>
    <submittedName>
        <fullName evidence="1">DNA Polymerase-binding protein</fullName>
    </submittedName>
</protein>
<reference evidence="1 2" key="1">
    <citation type="journal article" date="2006" name="J. Bacteriol.">
        <title>Genomic analysis of Pseudomonas aeruginosa phages LKD16 and LKA1: establishment of the phiKMV subgroup within the T7 supergroup.</title>
        <authorList>
            <person name="Ceyssens P.J."/>
            <person name="Lavigne R."/>
            <person name="Mattheus W."/>
            <person name="Chibeu A."/>
            <person name="Hertveldt K."/>
            <person name="Mast J."/>
            <person name="Robben J."/>
            <person name="Volckaert G."/>
        </authorList>
    </citation>
    <scope>NUCLEOTIDE SEQUENCE</scope>
</reference>
<evidence type="ECO:0000313" key="1">
    <source>
        <dbReference type="EMBL" id="CEF82748.1"/>
    </source>
</evidence>
<accession>A0A090LX43</accession>
<evidence type="ECO:0000313" key="2">
    <source>
        <dbReference type="Proteomes" id="UP000002089"/>
    </source>
</evidence>
<gene>
    <name evidence="1" type="primary">gp29.1</name>
</gene>
<sequence>MSNYTITTTHGAYRLTGCTQYRWTLGILGPRRLLIGNAQDKVIFMAPAAEVLSVTQDDHLLEYTP</sequence>
<dbReference type="RefSeq" id="YP_009059066.1">
    <property type="nucleotide sequence ID" value="NC_009936.1"/>
</dbReference>
<dbReference type="GeneID" id="26673078"/>
<name>A0A090LX43_9CAUD</name>
<dbReference type="KEGG" id="vg:26673078"/>